<dbReference type="OrthoDB" id="3210850at2759"/>
<feature type="transmembrane region" description="Helical" evidence="2">
    <location>
        <begin position="20"/>
        <end position="40"/>
    </location>
</feature>
<evidence type="ECO:0000256" key="2">
    <source>
        <dbReference type="SAM" id="Phobius"/>
    </source>
</evidence>
<feature type="transmembrane region" description="Helical" evidence="2">
    <location>
        <begin position="214"/>
        <end position="235"/>
    </location>
</feature>
<dbReference type="Proteomes" id="UP000325902">
    <property type="component" value="Unassembled WGS sequence"/>
</dbReference>
<evidence type="ECO:0008006" key="5">
    <source>
        <dbReference type="Google" id="ProtNLM"/>
    </source>
</evidence>
<dbReference type="AlphaFoldDB" id="A0A5N5DHZ6"/>
<feature type="transmembrane region" description="Helical" evidence="2">
    <location>
        <begin position="241"/>
        <end position="261"/>
    </location>
</feature>
<keyword evidence="2" id="KW-0472">Membrane</keyword>
<feature type="region of interest" description="Disordered" evidence="1">
    <location>
        <begin position="367"/>
        <end position="402"/>
    </location>
</feature>
<feature type="compositionally biased region" description="Polar residues" evidence="1">
    <location>
        <begin position="280"/>
        <end position="303"/>
    </location>
</feature>
<evidence type="ECO:0000313" key="3">
    <source>
        <dbReference type="EMBL" id="KAB2577347.1"/>
    </source>
</evidence>
<name>A0A5N5DHZ6_9PEZI</name>
<dbReference type="EMBL" id="VCHE01000017">
    <property type="protein sequence ID" value="KAB2577347.1"/>
    <property type="molecule type" value="Genomic_DNA"/>
</dbReference>
<keyword evidence="2" id="KW-0812">Transmembrane</keyword>
<dbReference type="PANTHER" id="PTHR38848:SF3">
    <property type="entry name" value="G-PROTEIN COUPLED RECEPTORS FAMILY 3 PROFILE DOMAIN-CONTAINING PROTEIN"/>
    <property type="match status" value="1"/>
</dbReference>
<accession>A0A5N5DHZ6</accession>
<feature type="transmembrane region" description="Helical" evidence="2">
    <location>
        <begin position="52"/>
        <end position="76"/>
    </location>
</feature>
<organism evidence="3 4">
    <name type="scientific">Lasiodiplodia theobromae</name>
    <dbReference type="NCBI Taxonomy" id="45133"/>
    <lineage>
        <taxon>Eukaryota</taxon>
        <taxon>Fungi</taxon>
        <taxon>Dikarya</taxon>
        <taxon>Ascomycota</taxon>
        <taxon>Pezizomycotina</taxon>
        <taxon>Dothideomycetes</taxon>
        <taxon>Dothideomycetes incertae sedis</taxon>
        <taxon>Botryosphaeriales</taxon>
        <taxon>Botryosphaeriaceae</taxon>
        <taxon>Lasiodiplodia</taxon>
    </lineage>
</organism>
<feature type="transmembrane region" description="Helical" evidence="2">
    <location>
        <begin position="171"/>
        <end position="193"/>
    </location>
</feature>
<evidence type="ECO:0000313" key="4">
    <source>
        <dbReference type="Proteomes" id="UP000325902"/>
    </source>
</evidence>
<proteinExistence type="predicted"/>
<feature type="region of interest" description="Disordered" evidence="1">
    <location>
        <begin position="275"/>
        <end position="325"/>
    </location>
</feature>
<feature type="compositionally biased region" description="Basic and acidic residues" evidence="1">
    <location>
        <begin position="310"/>
        <end position="322"/>
    </location>
</feature>
<comment type="caution">
    <text evidence="3">The sequence shown here is derived from an EMBL/GenBank/DDBJ whole genome shotgun (WGS) entry which is preliminary data.</text>
</comment>
<evidence type="ECO:0000256" key="1">
    <source>
        <dbReference type="SAM" id="MobiDB-lite"/>
    </source>
</evidence>
<feature type="compositionally biased region" description="Basic and acidic residues" evidence="1">
    <location>
        <begin position="367"/>
        <end position="376"/>
    </location>
</feature>
<feature type="transmembrane region" description="Helical" evidence="2">
    <location>
        <begin position="130"/>
        <end position="151"/>
    </location>
</feature>
<dbReference type="PANTHER" id="PTHR38848">
    <property type="entry name" value="G-PROTEIN COUPLED RECEPTORS FAMILY 3 PROFILE DOMAIN-CONTAINING PROTEIN"/>
    <property type="match status" value="1"/>
</dbReference>
<feature type="transmembrane region" description="Helical" evidence="2">
    <location>
        <begin position="91"/>
        <end position="110"/>
    </location>
</feature>
<keyword evidence="4" id="KW-1185">Reference proteome</keyword>
<gene>
    <name evidence="3" type="ORF">DBV05_g3950</name>
</gene>
<protein>
    <recommendedName>
        <fullName evidence="5">Satratoxin biosynthesis SC1 cluster protein 4</fullName>
    </recommendedName>
</protein>
<sequence length="402" mass="44655">MSLHLMQRDEPVAAAIPMGGRVISMILSLVTLTILAICITRRIQNVGKWNHLPITGWLIIIIYFDSFLFVFVTAMFKDIGINESQGICEGAILLCLVCYMSTKVFIYTFLVEKAYIVRGSHKPRLSDRLYIFNAFGLIIPYVGIVILNFVWRIAYISPRGTCIIGMQKKAMMPLIIFDVVINVYLTALFIIPLRRLYSYRHNTNKTLRIMALRTFIGSCATLTSSVVNLTVLMILKGEPGWICLMCCNADILFSVLVLHWVTSFDKPTTDSIYAREQNRNDGSGNTANRPSQNGTTSTANGQLPNGDLGSKGRRDSLRRDSHCPVQNKTGWDAKATIKTQCCAGNDQPHPGDIAMDRIVVRTERILKIESDDHSDQSDTTAGPDSGACSRGCSSTDGIVDRV</sequence>
<reference evidence="3 4" key="1">
    <citation type="journal article" date="2019" name="Sci. Rep.">
        <title>A multi-omics analysis of the grapevine pathogen Lasiodiplodia theobromae reveals that temperature affects the expression of virulence- and pathogenicity-related genes.</title>
        <authorList>
            <person name="Felix C."/>
            <person name="Meneses R."/>
            <person name="Goncalves M.F.M."/>
            <person name="Tilleman L."/>
            <person name="Duarte A.S."/>
            <person name="Jorrin-Novo J.V."/>
            <person name="Van de Peer Y."/>
            <person name="Deforce D."/>
            <person name="Van Nieuwerburgh F."/>
            <person name="Esteves A.C."/>
            <person name="Alves A."/>
        </authorList>
    </citation>
    <scope>NUCLEOTIDE SEQUENCE [LARGE SCALE GENOMIC DNA]</scope>
    <source>
        <strain evidence="3 4">LA-SOL3</strain>
    </source>
</reference>
<keyword evidence="2" id="KW-1133">Transmembrane helix</keyword>